<reference evidence="2" key="1">
    <citation type="submission" date="2020-11" db="EMBL/GenBank/DDBJ databases">
        <authorList>
            <consortium name="DOE Joint Genome Institute"/>
            <person name="Ahrendt S."/>
            <person name="Riley R."/>
            <person name="Andreopoulos W."/>
            <person name="Labutti K."/>
            <person name="Pangilinan J."/>
            <person name="Ruiz-Duenas F.J."/>
            <person name="Barrasa J.M."/>
            <person name="Sanchez-Garcia M."/>
            <person name="Camarero S."/>
            <person name="Miyauchi S."/>
            <person name="Serrano A."/>
            <person name="Linde D."/>
            <person name="Babiker R."/>
            <person name="Drula E."/>
            <person name="Ayuso-Fernandez I."/>
            <person name="Pacheco R."/>
            <person name="Padilla G."/>
            <person name="Ferreira P."/>
            <person name="Barriuso J."/>
            <person name="Kellner H."/>
            <person name="Castanera R."/>
            <person name="Alfaro M."/>
            <person name="Ramirez L."/>
            <person name="Pisabarro A.G."/>
            <person name="Kuo A."/>
            <person name="Tritt A."/>
            <person name="Lipzen A."/>
            <person name="He G."/>
            <person name="Yan M."/>
            <person name="Ng V."/>
            <person name="Cullen D."/>
            <person name="Martin F."/>
            <person name="Rosso M.-N."/>
            <person name="Henrissat B."/>
            <person name="Hibbett D."/>
            <person name="Martinez A.T."/>
            <person name="Grigoriev I.V."/>
        </authorList>
    </citation>
    <scope>NUCLEOTIDE SEQUENCE</scope>
    <source>
        <strain evidence="2">AH 40177</strain>
    </source>
</reference>
<proteinExistence type="predicted"/>
<gene>
    <name evidence="2" type="ORF">BDP27DRAFT_75220</name>
</gene>
<evidence type="ECO:0000256" key="1">
    <source>
        <dbReference type="SAM" id="Phobius"/>
    </source>
</evidence>
<name>A0A9P5PKT4_9AGAR</name>
<keyword evidence="1" id="KW-0472">Membrane</keyword>
<sequence length="99" mass="11402">MSNSRTSGVRGRQKLSFSTRLRRKWSQVYVGASAGGCSVPGWTMHDTHQMYATREDNMPVAYIVSFIPFQPFVACILITYYLYVPSLFLIVRTYMKNYS</sequence>
<evidence type="ECO:0000313" key="3">
    <source>
        <dbReference type="Proteomes" id="UP000772434"/>
    </source>
</evidence>
<keyword evidence="1" id="KW-0812">Transmembrane</keyword>
<keyword evidence="1" id="KW-1133">Transmembrane helix</keyword>
<dbReference type="Proteomes" id="UP000772434">
    <property type="component" value="Unassembled WGS sequence"/>
</dbReference>
<keyword evidence="3" id="KW-1185">Reference proteome</keyword>
<dbReference type="AlphaFoldDB" id="A0A9P5PKT4"/>
<comment type="caution">
    <text evidence="2">The sequence shown here is derived from an EMBL/GenBank/DDBJ whole genome shotgun (WGS) entry which is preliminary data.</text>
</comment>
<feature type="transmembrane region" description="Helical" evidence="1">
    <location>
        <begin position="60"/>
        <end position="83"/>
    </location>
</feature>
<evidence type="ECO:0000313" key="2">
    <source>
        <dbReference type="EMBL" id="KAF9065141.1"/>
    </source>
</evidence>
<accession>A0A9P5PKT4</accession>
<protein>
    <recommendedName>
        <fullName evidence="4">Transmembrane protein</fullName>
    </recommendedName>
</protein>
<evidence type="ECO:0008006" key="4">
    <source>
        <dbReference type="Google" id="ProtNLM"/>
    </source>
</evidence>
<dbReference type="EMBL" id="JADNRY010000108">
    <property type="protein sequence ID" value="KAF9065141.1"/>
    <property type="molecule type" value="Genomic_DNA"/>
</dbReference>
<organism evidence="2 3">
    <name type="scientific">Rhodocollybia butyracea</name>
    <dbReference type="NCBI Taxonomy" id="206335"/>
    <lineage>
        <taxon>Eukaryota</taxon>
        <taxon>Fungi</taxon>
        <taxon>Dikarya</taxon>
        <taxon>Basidiomycota</taxon>
        <taxon>Agaricomycotina</taxon>
        <taxon>Agaricomycetes</taxon>
        <taxon>Agaricomycetidae</taxon>
        <taxon>Agaricales</taxon>
        <taxon>Marasmiineae</taxon>
        <taxon>Omphalotaceae</taxon>
        <taxon>Rhodocollybia</taxon>
    </lineage>
</organism>